<dbReference type="InterPro" id="IPR018247">
    <property type="entry name" value="EF_Hand_1_Ca_BS"/>
</dbReference>
<dbReference type="InterPro" id="IPR016134">
    <property type="entry name" value="Dockerin_dom"/>
</dbReference>
<dbReference type="InterPro" id="IPR002105">
    <property type="entry name" value="Dockerin_1_rpt"/>
</dbReference>
<evidence type="ECO:0000313" key="2">
    <source>
        <dbReference type="EMBL" id="KKG76733.1"/>
    </source>
</evidence>
<dbReference type="PROSITE" id="PS51766">
    <property type="entry name" value="DOCKERIN"/>
    <property type="match status" value="1"/>
</dbReference>
<dbReference type="EMBL" id="JJPM01000112">
    <property type="protein sequence ID" value="KKG76733.1"/>
    <property type="molecule type" value="Genomic_DNA"/>
</dbReference>
<evidence type="ECO:0000259" key="1">
    <source>
        <dbReference type="PROSITE" id="PS51766"/>
    </source>
</evidence>
<gene>
    <name evidence="2" type="ORF">DU43_03250</name>
</gene>
<reference evidence="2" key="1">
    <citation type="journal article" date="2015" name="ISME J.">
        <title>Genomic and phenotypic differentiation among Methanosarcina mazei populations from Columbia River sediment.</title>
        <authorList>
            <person name="Youngblut N.D."/>
            <person name="Wirth J.S."/>
            <person name="Henriksen J.R."/>
            <person name="Smith M."/>
            <person name="Simon H."/>
            <person name="Metcalf W.W."/>
            <person name="Whitaker R.J."/>
        </authorList>
    </citation>
    <scope>NUCLEOTIDE SEQUENCE [LARGE SCALE GENOMIC DNA]</scope>
    <source>
        <strain evidence="2">3.H.A.1A.1</strain>
    </source>
</reference>
<proteinExistence type="predicted"/>
<dbReference type="Gene3D" id="1.10.1330.10">
    <property type="entry name" value="Dockerin domain"/>
    <property type="match status" value="2"/>
</dbReference>
<dbReference type="GO" id="GO:0000272">
    <property type="term" value="P:polysaccharide catabolic process"/>
    <property type="evidence" value="ECO:0007669"/>
    <property type="project" value="InterPro"/>
</dbReference>
<organism evidence="2">
    <name type="scientific">Methanosarcina mazei</name>
    <name type="common">Methanosarcina frisia</name>
    <dbReference type="NCBI Taxonomy" id="2209"/>
    <lineage>
        <taxon>Archaea</taxon>
        <taxon>Methanobacteriati</taxon>
        <taxon>Methanobacteriota</taxon>
        <taxon>Stenosarchaea group</taxon>
        <taxon>Methanomicrobia</taxon>
        <taxon>Methanosarcinales</taxon>
        <taxon>Methanosarcinaceae</taxon>
        <taxon>Methanosarcina</taxon>
    </lineage>
</organism>
<accession>A0A0F8JLZ6</accession>
<dbReference type="AlphaFoldDB" id="A0A0F8JLZ6"/>
<comment type="caution">
    <text evidence="2">The sequence shown here is derived from an EMBL/GenBank/DDBJ whole genome shotgun (WGS) entry which is preliminary data.</text>
</comment>
<name>A0A0F8JLZ6_METMZ</name>
<dbReference type="PROSITE" id="PS00018">
    <property type="entry name" value="EF_HAND_1"/>
    <property type="match status" value="2"/>
</dbReference>
<feature type="domain" description="Dockerin" evidence="1">
    <location>
        <begin position="20"/>
        <end position="81"/>
    </location>
</feature>
<sequence>MVVGDGIDEVKVQHTIYITDCHPRYDVNEDGVVNILDVTSVSQKCGTTVSKPYPRYDVNQDGAVNILDLTLVGNHFGELVK</sequence>
<dbReference type="CDD" id="cd14254">
    <property type="entry name" value="Dockerin_II"/>
    <property type="match status" value="1"/>
</dbReference>
<dbReference type="GO" id="GO:0004553">
    <property type="term" value="F:hydrolase activity, hydrolyzing O-glycosyl compounds"/>
    <property type="evidence" value="ECO:0007669"/>
    <property type="project" value="InterPro"/>
</dbReference>
<dbReference type="Pfam" id="PF00404">
    <property type="entry name" value="Dockerin_1"/>
    <property type="match status" value="1"/>
</dbReference>
<protein>
    <recommendedName>
        <fullName evidence="1">Dockerin domain-containing protein</fullName>
    </recommendedName>
</protein>
<dbReference type="SUPFAM" id="SSF63446">
    <property type="entry name" value="Type I dockerin domain"/>
    <property type="match status" value="1"/>
</dbReference>
<dbReference type="InterPro" id="IPR036439">
    <property type="entry name" value="Dockerin_dom_sf"/>
</dbReference>
<dbReference type="PATRIC" id="fig|2209.69.peg.728"/>